<accession>A0ABY6HRL3</accession>
<dbReference type="InterPro" id="IPR058240">
    <property type="entry name" value="rSAM_sf"/>
</dbReference>
<dbReference type="PANTHER" id="PTHR30352">
    <property type="entry name" value="PYRUVATE FORMATE-LYASE-ACTIVATING ENZYME"/>
    <property type="match status" value="1"/>
</dbReference>
<name>A0ABY6HRL3_9ARCH</name>
<keyword evidence="3" id="KW-0004">4Fe-4S</keyword>
<evidence type="ECO:0000259" key="9">
    <source>
        <dbReference type="PROSITE" id="PS51918"/>
    </source>
</evidence>
<dbReference type="EC" id="1.97.1.-" evidence="10"/>
<comment type="cofactor">
    <cofactor evidence="1">
        <name>[4Fe-4S] cluster</name>
        <dbReference type="ChEBI" id="CHEBI:49883"/>
    </cofactor>
</comment>
<dbReference type="InterPro" id="IPR013785">
    <property type="entry name" value="Aldolase_TIM"/>
</dbReference>
<proteinExistence type="inferred from homology"/>
<dbReference type="InterPro" id="IPR012839">
    <property type="entry name" value="Organic_radical_activase"/>
</dbReference>
<reference evidence="10" key="1">
    <citation type="submission" date="2022-09" db="EMBL/GenBank/DDBJ databases">
        <title>Actin cytoskeleton and complex cell architecture in an #Asgard archaeon.</title>
        <authorList>
            <person name="Ponce Toledo R.I."/>
            <person name="Schleper C."/>
            <person name="Rodrigues Oliveira T."/>
            <person name="Wollweber F."/>
            <person name="Xu J."/>
            <person name="Rittmann S."/>
            <person name="Klingl A."/>
            <person name="Pilhofer M."/>
        </authorList>
    </citation>
    <scope>NUCLEOTIDE SEQUENCE</scope>
    <source>
        <strain evidence="10">B-35</strain>
    </source>
</reference>
<dbReference type="SFLD" id="SFLDG01066">
    <property type="entry name" value="organic_radical-activating_enz"/>
    <property type="match status" value="1"/>
</dbReference>
<dbReference type="PIRSF" id="PIRSF000371">
    <property type="entry name" value="PFL_act_enz"/>
    <property type="match status" value="1"/>
</dbReference>
<keyword evidence="7" id="KW-0408">Iron</keyword>
<keyword evidence="6 10" id="KW-0560">Oxidoreductase</keyword>
<dbReference type="Gene3D" id="3.20.20.70">
    <property type="entry name" value="Aldolase class I"/>
    <property type="match status" value="1"/>
</dbReference>
<evidence type="ECO:0000256" key="3">
    <source>
        <dbReference type="ARBA" id="ARBA00022485"/>
    </source>
</evidence>
<keyword evidence="5" id="KW-0479">Metal-binding</keyword>
<gene>
    <name evidence="10" type="ORF">NEF87_002434</name>
</gene>
<keyword evidence="11" id="KW-1185">Reference proteome</keyword>
<feature type="domain" description="Radical SAM core" evidence="9">
    <location>
        <begin position="21"/>
        <end position="264"/>
    </location>
</feature>
<dbReference type="GO" id="GO:0016491">
    <property type="term" value="F:oxidoreductase activity"/>
    <property type="evidence" value="ECO:0007669"/>
    <property type="project" value="UniProtKB-KW"/>
</dbReference>
<dbReference type="Proteomes" id="UP001208689">
    <property type="component" value="Chromosome"/>
</dbReference>
<dbReference type="SFLD" id="SFLDS00029">
    <property type="entry name" value="Radical_SAM"/>
    <property type="match status" value="1"/>
</dbReference>
<evidence type="ECO:0000256" key="1">
    <source>
        <dbReference type="ARBA" id="ARBA00001966"/>
    </source>
</evidence>
<organism evidence="10 11">
    <name type="scientific">Candidatus Lokiarchaeum ossiferum</name>
    <dbReference type="NCBI Taxonomy" id="2951803"/>
    <lineage>
        <taxon>Archaea</taxon>
        <taxon>Promethearchaeati</taxon>
        <taxon>Promethearchaeota</taxon>
        <taxon>Promethearchaeia</taxon>
        <taxon>Promethearchaeales</taxon>
        <taxon>Promethearchaeaceae</taxon>
        <taxon>Candidatus Lokiarchaeum</taxon>
    </lineage>
</organism>
<dbReference type="Pfam" id="PF04055">
    <property type="entry name" value="Radical_SAM"/>
    <property type="match status" value="1"/>
</dbReference>
<keyword evidence="8" id="KW-0411">Iron-sulfur</keyword>
<dbReference type="EMBL" id="CP104013">
    <property type="protein sequence ID" value="UYP46149.1"/>
    <property type="molecule type" value="Genomic_DNA"/>
</dbReference>
<keyword evidence="4" id="KW-0949">S-adenosyl-L-methionine</keyword>
<evidence type="ECO:0000256" key="5">
    <source>
        <dbReference type="ARBA" id="ARBA00022723"/>
    </source>
</evidence>
<dbReference type="CDD" id="cd01335">
    <property type="entry name" value="Radical_SAM"/>
    <property type="match status" value="1"/>
</dbReference>
<evidence type="ECO:0000256" key="2">
    <source>
        <dbReference type="ARBA" id="ARBA00009777"/>
    </source>
</evidence>
<evidence type="ECO:0000256" key="7">
    <source>
        <dbReference type="ARBA" id="ARBA00023004"/>
    </source>
</evidence>
<dbReference type="SUPFAM" id="SSF102114">
    <property type="entry name" value="Radical SAM enzymes"/>
    <property type="match status" value="1"/>
</dbReference>
<evidence type="ECO:0000256" key="8">
    <source>
        <dbReference type="ARBA" id="ARBA00023014"/>
    </source>
</evidence>
<comment type="similarity">
    <text evidence="2">Belongs to the organic radical-activating enzymes family.</text>
</comment>
<evidence type="ECO:0000256" key="6">
    <source>
        <dbReference type="ARBA" id="ARBA00023002"/>
    </source>
</evidence>
<evidence type="ECO:0000313" key="11">
    <source>
        <dbReference type="Proteomes" id="UP001208689"/>
    </source>
</evidence>
<protein>
    <submittedName>
        <fullName evidence="10">Choline trimethylamine-lyase activating enzyme</fullName>
        <ecNumber evidence="10">1.97.1.-</ecNumber>
    </submittedName>
</protein>
<dbReference type="PROSITE" id="PS51918">
    <property type="entry name" value="RADICAL_SAM"/>
    <property type="match status" value="1"/>
</dbReference>
<dbReference type="InterPro" id="IPR034457">
    <property type="entry name" value="Organic_radical-activating"/>
</dbReference>
<evidence type="ECO:0000256" key="4">
    <source>
        <dbReference type="ARBA" id="ARBA00022691"/>
    </source>
</evidence>
<dbReference type="PROSITE" id="PS01087">
    <property type="entry name" value="RADICAL_ACTIVATING"/>
    <property type="match status" value="1"/>
</dbReference>
<evidence type="ECO:0000313" key="10">
    <source>
        <dbReference type="EMBL" id="UYP46149.1"/>
    </source>
</evidence>
<dbReference type="NCBIfam" id="TIGR02494">
    <property type="entry name" value="PFLE_PFLC"/>
    <property type="match status" value="1"/>
</dbReference>
<dbReference type="PANTHER" id="PTHR30352:SF4">
    <property type="entry name" value="PYRUVATE FORMATE-LYASE 2-ACTIVATING ENZYME"/>
    <property type="match status" value="1"/>
</dbReference>
<sequence length="271" mass="31156">MITLKSDTSGIVFDIKKFAIHDGPGIRTTVFFKGCPLKCEWCHNPESQKHEIEHILKNPIDSLHNDNSYEQIGKKIRSLDLIDEIKKDVLFYDESDGGVTFSGGDPLSQHEFLKSCLQLCKENEIHTALDTAGYLSWSKLKEIIPLVDLVLYDLKFVDEPKHKKYTGVSNKLILENLSNLSAMNKAVWIRIPIIPTLNDTEDEIHQMINFISRLNNIGSIDLLPFHKIGKNKYQRLNLPYKMENFFEPSLDRMEELKRKFETLNIPVKIGG</sequence>
<dbReference type="InterPro" id="IPR007197">
    <property type="entry name" value="rSAM"/>
</dbReference>
<dbReference type="InterPro" id="IPR001989">
    <property type="entry name" value="Radical_activat_CS"/>
</dbReference>